<comment type="caution">
    <text evidence="2">The sequence shown here is derived from an EMBL/GenBank/DDBJ whole genome shotgun (WGS) entry which is preliminary data.</text>
</comment>
<keyword evidence="1" id="KW-0472">Membrane</keyword>
<evidence type="ECO:0000313" key="2">
    <source>
        <dbReference type="EMBL" id="CAG8564219.1"/>
    </source>
</evidence>
<sequence length="89" mass="9863">MGINSVLKKITPLNIFSLLMMRSPIETAATLIITGILSALFVYCSKNEDDTITAREGNINKDPSNTNDDSDIEDWVEIGMKTEISNIEK</sequence>
<name>A0A9N9BHK0_FUNMO</name>
<gene>
    <name evidence="2" type="ORF">FMOSSE_LOCUS7116</name>
</gene>
<proteinExistence type="predicted"/>
<organism evidence="2 3">
    <name type="scientific">Funneliformis mosseae</name>
    <name type="common">Endomycorrhizal fungus</name>
    <name type="synonym">Glomus mosseae</name>
    <dbReference type="NCBI Taxonomy" id="27381"/>
    <lineage>
        <taxon>Eukaryota</taxon>
        <taxon>Fungi</taxon>
        <taxon>Fungi incertae sedis</taxon>
        <taxon>Mucoromycota</taxon>
        <taxon>Glomeromycotina</taxon>
        <taxon>Glomeromycetes</taxon>
        <taxon>Glomerales</taxon>
        <taxon>Glomeraceae</taxon>
        <taxon>Funneliformis</taxon>
    </lineage>
</organism>
<keyword evidence="1" id="KW-0812">Transmembrane</keyword>
<keyword evidence="3" id="KW-1185">Reference proteome</keyword>
<dbReference type="Proteomes" id="UP000789375">
    <property type="component" value="Unassembled WGS sequence"/>
</dbReference>
<reference evidence="2" key="1">
    <citation type="submission" date="2021-06" db="EMBL/GenBank/DDBJ databases">
        <authorList>
            <person name="Kallberg Y."/>
            <person name="Tangrot J."/>
            <person name="Rosling A."/>
        </authorList>
    </citation>
    <scope>NUCLEOTIDE SEQUENCE</scope>
    <source>
        <strain evidence="2">87-6 pot B 2015</strain>
    </source>
</reference>
<dbReference type="AlphaFoldDB" id="A0A9N9BHK0"/>
<protein>
    <submittedName>
        <fullName evidence="2">16182_t:CDS:1</fullName>
    </submittedName>
</protein>
<keyword evidence="1" id="KW-1133">Transmembrane helix</keyword>
<feature type="transmembrane region" description="Helical" evidence="1">
    <location>
        <begin position="27"/>
        <end position="45"/>
    </location>
</feature>
<evidence type="ECO:0000313" key="3">
    <source>
        <dbReference type="Proteomes" id="UP000789375"/>
    </source>
</evidence>
<accession>A0A9N9BHK0</accession>
<dbReference type="EMBL" id="CAJVPP010001604">
    <property type="protein sequence ID" value="CAG8564219.1"/>
    <property type="molecule type" value="Genomic_DNA"/>
</dbReference>
<evidence type="ECO:0000256" key="1">
    <source>
        <dbReference type="SAM" id="Phobius"/>
    </source>
</evidence>